<protein>
    <submittedName>
        <fullName evidence="1">Uncharacterized protein</fullName>
    </submittedName>
</protein>
<reference evidence="1 2" key="1">
    <citation type="journal article" date="2019" name="Int. J. Syst. Evol. Microbiol.">
        <title>The Global Catalogue of Microorganisms (GCM) 10K type strain sequencing project: providing services to taxonomists for standard genome sequencing and annotation.</title>
        <authorList>
            <consortium name="The Broad Institute Genomics Platform"/>
            <consortium name="The Broad Institute Genome Sequencing Center for Infectious Disease"/>
            <person name="Wu L."/>
            <person name="Ma J."/>
        </authorList>
    </citation>
    <scope>NUCLEOTIDE SEQUENCE [LARGE SCALE GENOMIC DNA]</scope>
    <source>
        <strain evidence="1 2">CGMCC 1.12720</strain>
    </source>
</reference>
<organism evidence="1 2">
    <name type="scientific">Hymenobacter qilianensis</name>
    <dbReference type="NCBI Taxonomy" id="1385715"/>
    <lineage>
        <taxon>Bacteria</taxon>
        <taxon>Pseudomonadati</taxon>
        <taxon>Bacteroidota</taxon>
        <taxon>Cytophagia</taxon>
        <taxon>Cytophagales</taxon>
        <taxon>Hymenobacteraceae</taxon>
        <taxon>Hymenobacter</taxon>
    </lineage>
</organism>
<name>A0ACB5PLS1_9BACT</name>
<dbReference type="EMBL" id="BMFN01000001">
    <property type="protein sequence ID" value="GGF50978.1"/>
    <property type="molecule type" value="Genomic_DNA"/>
</dbReference>
<dbReference type="Proteomes" id="UP000605392">
    <property type="component" value="Unassembled WGS sequence"/>
</dbReference>
<evidence type="ECO:0000313" key="2">
    <source>
        <dbReference type="Proteomes" id="UP000605392"/>
    </source>
</evidence>
<sequence>MLTPYLMALLLRDKLFPLLIFFHTVLCGCANDKGRGDFDRVSQTYQVKQVGRLQKDKVVESSGLEIANDEGDLWTHGDGGNTAKLYKVTMQGDRLQEVDLTPLTNIDWEDLTRDEEGNLYIGDFGNNQNKRRNLAIYRLGGPELREVDTIRFEYPDQRQFPPKKVARNFDCEAVFFYQDSLHLFTKNRGEGNWVKYYVLPARPGTYTARLADSMQTNTWITAADISPDGRTVALLGYGYAYLIERKAGARLFDGDKSCLPLPQTGQAEAIVFINDHDFLISNEKGKLFRAAFQKK</sequence>
<keyword evidence="2" id="KW-1185">Reference proteome</keyword>
<evidence type="ECO:0000313" key="1">
    <source>
        <dbReference type="EMBL" id="GGF50978.1"/>
    </source>
</evidence>
<accession>A0ACB5PLS1</accession>
<comment type="caution">
    <text evidence="1">The sequence shown here is derived from an EMBL/GenBank/DDBJ whole genome shotgun (WGS) entry which is preliminary data.</text>
</comment>
<gene>
    <name evidence="1" type="ORF">GCM10011375_03110</name>
</gene>
<proteinExistence type="predicted"/>